<dbReference type="RefSeq" id="WP_214562571.1">
    <property type="nucleotide sequence ID" value="NZ_JAHEWX010000005.1"/>
</dbReference>
<sequence>MTAEALDVRAELRALIEHRSVALEAIAQMTGISESTLSAYLAGPGTEHQGLTALGTGLTLDESQRLAVFAAMLAAAGSVPDDDRVRGMLEGLTQVSGLTVANIAWLTGIAESDLDAFSEDPTGVSDAVKYAIATRTSYLVNAVNLATSRR</sequence>
<dbReference type="Pfam" id="PF20317">
    <property type="entry name" value="HTH_60"/>
    <property type="match status" value="1"/>
</dbReference>
<organism evidence="1 2">
    <name type="scientific">Curtobacterium flaccumfaciens pv. flaccumfaciens</name>
    <dbReference type="NCBI Taxonomy" id="138532"/>
    <lineage>
        <taxon>Bacteria</taxon>
        <taxon>Bacillati</taxon>
        <taxon>Actinomycetota</taxon>
        <taxon>Actinomycetes</taxon>
        <taxon>Micrococcales</taxon>
        <taxon>Microbacteriaceae</taxon>
        <taxon>Curtobacterium</taxon>
    </lineage>
</organism>
<dbReference type="InterPro" id="IPR010982">
    <property type="entry name" value="Lambda_DNA-bd_dom_sf"/>
</dbReference>
<accession>A0A9Q2ZMA8</accession>
<dbReference type="Gene3D" id="1.10.260.40">
    <property type="entry name" value="lambda repressor-like DNA-binding domains"/>
    <property type="match status" value="1"/>
</dbReference>
<dbReference type="Proteomes" id="UP000709437">
    <property type="component" value="Unassembled WGS sequence"/>
</dbReference>
<reference evidence="1" key="1">
    <citation type="submission" date="2021-05" db="EMBL/GenBank/DDBJ databases">
        <title>Whole genome sequence of Curtobacterium flaccumfaciens pv. flaccumfaciens strain CFBP 3417.</title>
        <authorList>
            <person name="Osdaghi E."/>
            <person name="Taghouti G."/>
            <person name="Portier P."/>
            <person name="Fazliarab A."/>
            <person name="Taghavi S.M."/>
            <person name="Briand M."/>
            <person name="Le-Saux M."/>
            <person name="Jacques M.-A."/>
        </authorList>
    </citation>
    <scope>NUCLEOTIDE SEQUENCE</scope>
    <source>
        <strain evidence="1">CFBP 3417</strain>
    </source>
</reference>
<evidence type="ECO:0000313" key="1">
    <source>
        <dbReference type="EMBL" id="MBT1541294.1"/>
    </source>
</evidence>
<comment type="caution">
    <text evidence="1">The sequence shown here is derived from an EMBL/GenBank/DDBJ whole genome shotgun (WGS) entry which is preliminary data.</text>
</comment>
<dbReference type="EMBL" id="JAHEWX010000005">
    <property type="protein sequence ID" value="MBT1541294.1"/>
    <property type="molecule type" value="Genomic_DNA"/>
</dbReference>
<dbReference type="GO" id="GO:0003677">
    <property type="term" value="F:DNA binding"/>
    <property type="evidence" value="ECO:0007669"/>
    <property type="project" value="InterPro"/>
</dbReference>
<protein>
    <submittedName>
        <fullName evidence="1">Uncharacterized protein</fullName>
    </submittedName>
</protein>
<proteinExistence type="predicted"/>
<name>A0A9Q2ZMA8_9MICO</name>
<gene>
    <name evidence="1" type="ORF">KK103_05915</name>
</gene>
<dbReference type="InterPro" id="IPR046930">
    <property type="entry name" value="HTH_60"/>
</dbReference>
<evidence type="ECO:0000313" key="2">
    <source>
        <dbReference type="Proteomes" id="UP000709437"/>
    </source>
</evidence>
<dbReference type="AlphaFoldDB" id="A0A9Q2ZMA8"/>